<dbReference type="Gene3D" id="1.10.132.20">
    <property type="entry name" value="Ribosome-recycling factor"/>
    <property type="match status" value="1"/>
</dbReference>
<organism evidence="6 7">
    <name type="scientific">Aplosporella prunicola CBS 121167</name>
    <dbReference type="NCBI Taxonomy" id="1176127"/>
    <lineage>
        <taxon>Eukaryota</taxon>
        <taxon>Fungi</taxon>
        <taxon>Dikarya</taxon>
        <taxon>Ascomycota</taxon>
        <taxon>Pezizomycotina</taxon>
        <taxon>Dothideomycetes</taxon>
        <taxon>Dothideomycetes incertae sedis</taxon>
        <taxon>Botryosphaeriales</taxon>
        <taxon>Aplosporellaceae</taxon>
        <taxon>Aplosporella</taxon>
    </lineage>
</organism>
<comment type="similarity">
    <text evidence="1">Belongs to the RRF family.</text>
</comment>
<dbReference type="EMBL" id="ML995529">
    <property type="protein sequence ID" value="KAF2136218.1"/>
    <property type="molecule type" value="Genomic_DNA"/>
</dbReference>
<accession>A0A6A6AY71</accession>
<dbReference type="InterPro" id="IPR023584">
    <property type="entry name" value="Ribosome_recyc_fac_dom"/>
</dbReference>
<dbReference type="GO" id="GO:0005739">
    <property type="term" value="C:mitochondrion"/>
    <property type="evidence" value="ECO:0007669"/>
    <property type="project" value="TreeGrafter"/>
</dbReference>
<evidence type="ECO:0000256" key="4">
    <source>
        <dbReference type="SAM" id="MobiDB-lite"/>
    </source>
</evidence>
<reference evidence="6" key="1">
    <citation type="journal article" date="2020" name="Stud. Mycol.">
        <title>101 Dothideomycetes genomes: a test case for predicting lifestyles and emergence of pathogens.</title>
        <authorList>
            <person name="Haridas S."/>
            <person name="Albert R."/>
            <person name="Binder M."/>
            <person name="Bloem J."/>
            <person name="Labutti K."/>
            <person name="Salamov A."/>
            <person name="Andreopoulos B."/>
            <person name="Baker S."/>
            <person name="Barry K."/>
            <person name="Bills G."/>
            <person name="Bluhm B."/>
            <person name="Cannon C."/>
            <person name="Castanera R."/>
            <person name="Culley D."/>
            <person name="Daum C."/>
            <person name="Ezra D."/>
            <person name="Gonzalez J."/>
            <person name="Henrissat B."/>
            <person name="Kuo A."/>
            <person name="Liang C."/>
            <person name="Lipzen A."/>
            <person name="Lutzoni F."/>
            <person name="Magnuson J."/>
            <person name="Mondo S."/>
            <person name="Nolan M."/>
            <person name="Ohm R."/>
            <person name="Pangilinan J."/>
            <person name="Park H.-J."/>
            <person name="Ramirez L."/>
            <person name="Alfaro M."/>
            <person name="Sun H."/>
            <person name="Tritt A."/>
            <person name="Yoshinaga Y."/>
            <person name="Zwiers L.-H."/>
            <person name="Turgeon B."/>
            <person name="Goodwin S."/>
            <person name="Spatafora J."/>
            <person name="Crous P."/>
            <person name="Grigoriev I."/>
        </authorList>
    </citation>
    <scope>NUCLEOTIDE SEQUENCE</scope>
    <source>
        <strain evidence="6">CBS 121167</strain>
    </source>
</reference>
<protein>
    <recommendedName>
        <fullName evidence="5">Ribosome recycling factor domain-containing protein</fullName>
    </recommendedName>
</protein>
<comment type="function">
    <text evidence="3">Necessary for protein synthesis in mitochondria. Functions as a ribosome recycling factor in mitochondria.</text>
</comment>
<sequence length="302" mass="31758">MAQRIAPALARLAPRHSASRSSFVAATSCPRLLCSTPTTQAQAQAASAPFLSAPSSSSAALSSSAAPFHSARLFSTSRALAKKSGKANLSHARSDSSPPVAEAGSATPTDEAYDLSTLEAAILRAIEALTHELAELRAGGRFNPEHLEKLRVTLKGASGKDTVRLGELAQVIPKGRVLGVVVGDEDHIKPLMTAIQASGFSLTPQAPTPDNPTTITVPIPPPTGETRRAALDAAHKAEEKASLAVQNARTAHNKRIRALEVKRTVRPDDVVKAKKLMDECAKKGQSEVKRIVDGARRVLESA</sequence>
<dbReference type="GO" id="GO:0006412">
    <property type="term" value="P:translation"/>
    <property type="evidence" value="ECO:0007669"/>
    <property type="project" value="UniProtKB-KW"/>
</dbReference>
<evidence type="ECO:0000256" key="1">
    <source>
        <dbReference type="ARBA" id="ARBA00005912"/>
    </source>
</evidence>
<feature type="domain" description="Ribosome recycling factor" evidence="5">
    <location>
        <begin position="130"/>
        <end position="295"/>
    </location>
</feature>
<dbReference type="AlphaFoldDB" id="A0A6A6AY71"/>
<evidence type="ECO:0000313" key="6">
    <source>
        <dbReference type="EMBL" id="KAF2136218.1"/>
    </source>
</evidence>
<dbReference type="InterPro" id="IPR002661">
    <property type="entry name" value="Ribosome_recyc_fac"/>
</dbReference>
<dbReference type="GeneID" id="54300157"/>
<feature type="region of interest" description="Disordered" evidence="4">
    <location>
        <begin position="85"/>
        <end position="108"/>
    </location>
</feature>
<dbReference type="PANTHER" id="PTHR20982">
    <property type="entry name" value="RIBOSOME RECYCLING FACTOR"/>
    <property type="match status" value="1"/>
</dbReference>
<dbReference type="RefSeq" id="XP_033391936.1">
    <property type="nucleotide sequence ID" value="XM_033542660.1"/>
</dbReference>
<evidence type="ECO:0000313" key="7">
    <source>
        <dbReference type="Proteomes" id="UP000799438"/>
    </source>
</evidence>
<keyword evidence="7" id="KW-1185">Reference proteome</keyword>
<gene>
    <name evidence="6" type="ORF">K452DRAFT_302950</name>
</gene>
<dbReference type="InterPro" id="IPR036191">
    <property type="entry name" value="RRF_sf"/>
</dbReference>
<evidence type="ECO:0000256" key="2">
    <source>
        <dbReference type="ARBA" id="ARBA00022917"/>
    </source>
</evidence>
<dbReference type="Gene3D" id="3.30.1360.40">
    <property type="match status" value="1"/>
</dbReference>
<dbReference type="Proteomes" id="UP000799438">
    <property type="component" value="Unassembled WGS sequence"/>
</dbReference>
<proteinExistence type="inferred from homology"/>
<evidence type="ECO:0000259" key="5">
    <source>
        <dbReference type="Pfam" id="PF01765"/>
    </source>
</evidence>
<evidence type="ECO:0000256" key="3">
    <source>
        <dbReference type="ARBA" id="ARBA00024909"/>
    </source>
</evidence>
<keyword evidence="2" id="KW-0648">Protein biosynthesis</keyword>
<dbReference type="Pfam" id="PF01765">
    <property type="entry name" value="RRF"/>
    <property type="match status" value="1"/>
</dbReference>
<dbReference type="OrthoDB" id="407355at2759"/>
<dbReference type="PANTHER" id="PTHR20982:SF3">
    <property type="entry name" value="MITOCHONDRIAL RIBOSOME RECYCLING FACTOR PSEUDO 1"/>
    <property type="match status" value="1"/>
</dbReference>
<dbReference type="GO" id="GO:0043023">
    <property type="term" value="F:ribosomal large subunit binding"/>
    <property type="evidence" value="ECO:0007669"/>
    <property type="project" value="TreeGrafter"/>
</dbReference>
<name>A0A6A6AY71_9PEZI</name>
<dbReference type="SUPFAM" id="SSF55194">
    <property type="entry name" value="Ribosome recycling factor, RRF"/>
    <property type="match status" value="1"/>
</dbReference>